<keyword evidence="1 4" id="KW-0808">Transferase</keyword>
<dbReference type="PANTHER" id="PTHR11364:SF27">
    <property type="entry name" value="SULFURTRANSFERASE"/>
    <property type="match status" value="1"/>
</dbReference>
<dbReference type="CDD" id="cd01448">
    <property type="entry name" value="TST_Repeat_1"/>
    <property type="match status" value="1"/>
</dbReference>
<dbReference type="RefSeq" id="WP_138656585.1">
    <property type="nucleotide sequence ID" value="NZ_VATY01000001.1"/>
</dbReference>
<dbReference type="SMART" id="SM00450">
    <property type="entry name" value="RHOD"/>
    <property type="match status" value="2"/>
</dbReference>
<feature type="domain" description="Rhodanese" evidence="3">
    <location>
        <begin position="164"/>
        <end position="277"/>
    </location>
</feature>
<protein>
    <submittedName>
        <fullName evidence="4">Sulfurtransferase</fullName>
    </submittedName>
</protein>
<comment type="caution">
    <text evidence="4">The sequence shown here is derived from an EMBL/GenBank/DDBJ whole genome shotgun (WGS) entry which is preliminary data.</text>
</comment>
<evidence type="ECO:0000256" key="2">
    <source>
        <dbReference type="ARBA" id="ARBA00022737"/>
    </source>
</evidence>
<accession>A0A5S3PUK8</accession>
<gene>
    <name evidence="4" type="ORF">FEE95_04265</name>
</gene>
<keyword evidence="5" id="KW-1185">Reference proteome</keyword>
<name>A0A5S3PUK8_9FLAO</name>
<evidence type="ECO:0000313" key="5">
    <source>
        <dbReference type="Proteomes" id="UP000310314"/>
    </source>
</evidence>
<evidence type="ECO:0000259" key="3">
    <source>
        <dbReference type="PROSITE" id="PS50206"/>
    </source>
</evidence>
<dbReference type="OrthoDB" id="9770030at2"/>
<dbReference type="Gene3D" id="3.40.250.10">
    <property type="entry name" value="Rhodanese-like domain"/>
    <property type="match status" value="2"/>
</dbReference>
<dbReference type="PANTHER" id="PTHR11364">
    <property type="entry name" value="THIOSULFATE SULFERTANSFERASE"/>
    <property type="match status" value="1"/>
</dbReference>
<dbReference type="PROSITE" id="PS50206">
    <property type="entry name" value="RHODANESE_3"/>
    <property type="match status" value="2"/>
</dbReference>
<dbReference type="Proteomes" id="UP000310314">
    <property type="component" value="Unassembled WGS sequence"/>
</dbReference>
<dbReference type="Pfam" id="PF00581">
    <property type="entry name" value="Rhodanese"/>
    <property type="match status" value="2"/>
</dbReference>
<keyword evidence="2" id="KW-0677">Repeat</keyword>
<proteinExistence type="predicted"/>
<reference evidence="4 5" key="1">
    <citation type="submission" date="2019-05" db="EMBL/GenBank/DDBJ databases">
        <authorList>
            <person name="Zhang J.-Y."/>
            <person name="Feg X."/>
            <person name="Du Z.-J."/>
        </authorList>
    </citation>
    <scope>NUCLEOTIDE SEQUENCE [LARGE SCALE GENOMIC DNA]</scope>
    <source>
        <strain evidence="4 5">RZ26</strain>
    </source>
</reference>
<dbReference type="CDD" id="cd01449">
    <property type="entry name" value="TST_Repeat_2"/>
    <property type="match status" value="1"/>
</dbReference>
<dbReference type="AlphaFoldDB" id="A0A5S3PUK8"/>
<dbReference type="InterPro" id="IPR001763">
    <property type="entry name" value="Rhodanese-like_dom"/>
</dbReference>
<evidence type="ECO:0000256" key="1">
    <source>
        <dbReference type="ARBA" id="ARBA00022679"/>
    </source>
</evidence>
<dbReference type="InterPro" id="IPR036873">
    <property type="entry name" value="Rhodanese-like_dom_sf"/>
</dbReference>
<evidence type="ECO:0000313" key="4">
    <source>
        <dbReference type="EMBL" id="TMM58653.1"/>
    </source>
</evidence>
<dbReference type="GO" id="GO:0004792">
    <property type="term" value="F:thiosulfate-cyanide sulfurtransferase activity"/>
    <property type="evidence" value="ECO:0007669"/>
    <property type="project" value="TreeGrafter"/>
</dbReference>
<dbReference type="EMBL" id="VATY01000001">
    <property type="protein sequence ID" value="TMM58653.1"/>
    <property type="molecule type" value="Genomic_DNA"/>
</dbReference>
<organism evidence="4 5">
    <name type="scientific">Maribacter algarum</name>
    <name type="common">ex Zhang et al. 2020</name>
    <dbReference type="NCBI Taxonomy" id="2578118"/>
    <lineage>
        <taxon>Bacteria</taxon>
        <taxon>Pseudomonadati</taxon>
        <taxon>Bacteroidota</taxon>
        <taxon>Flavobacteriia</taxon>
        <taxon>Flavobacteriales</taxon>
        <taxon>Flavobacteriaceae</taxon>
        <taxon>Maribacter</taxon>
    </lineage>
</organism>
<dbReference type="SUPFAM" id="SSF52821">
    <property type="entry name" value="Rhodanese/Cell cycle control phosphatase"/>
    <property type="match status" value="2"/>
</dbReference>
<sequence length="281" mass="31243">MRPIIQIDELFTLRDAKNLIIVYASSGADAFSKYQAKHLDGSLFLDLNKDLSEIPEDASKGGRHPLPKIENFAKTISVLGISPESHVVIYDDKGGANASARFWWMLRAIGHEKVQVLNGGIQEAEKQKFPINSESVQPHSTAAYPVITWKLPMAEIKEVERVSQDAEHMVVDVRTTPRYNGEFEPLDLVAGHIPGAVNTPFTENLDNSGLFKSPQELKEKYNQLFGDVPEENRIFHCGSGVTACHSLLAIAYAGLEIPKLYVGSWSEWSRNDKAIATELKK</sequence>
<dbReference type="InterPro" id="IPR045078">
    <property type="entry name" value="TST/MPST-like"/>
</dbReference>
<feature type="domain" description="Rhodanese" evidence="3">
    <location>
        <begin position="34"/>
        <end position="133"/>
    </location>
</feature>